<evidence type="ECO:0000256" key="4">
    <source>
        <dbReference type="ARBA" id="ARBA00023125"/>
    </source>
</evidence>
<accession>A0A8R1UMQ2</accession>
<evidence type="ECO:0000313" key="7">
    <source>
        <dbReference type="Proteomes" id="UP000005239"/>
    </source>
</evidence>
<dbReference type="InterPro" id="IPR038441">
    <property type="entry name" value="THAP_Znf_sf"/>
</dbReference>
<evidence type="ECO:0000256" key="2">
    <source>
        <dbReference type="ARBA" id="ARBA00022771"/>
    </source>
</evidence>
<evidence type="ECO:0000256" key="1">
    <source>
        <dbReference type="ARBA" id="ARBA00022723"/>
    </source>
</evidence>
<dbReference type="EnsemblMetazoa" id="PPA36157.1">
    <property type="protein sequence ID" value="PPA36157.1"/>
    <property type="gene ID" value="WBGene00274526"/>
</dbReference>
<dbReference type="Gene3D" id="6.20.210.20">
    <property type="entry name" value="THAP domain"/>
    <property type="match status" value="1"/>
</dbReference>
<keyword evidence="2" id="KW-0863">Zinc-finger</keyword>
<name>A0A2A6CWU8_PRIPA</name>
<keyword evidence="3" id="KW-0862">Zinc</keyword>
<dbReference type="PROSITE" id="PS50950">
    <property type="entry name" value="ZF_THAP"/>
    <property type="match status" value="1"/>
</dbReference>
<dbReference type="OrthoDB" id="6141328at2759"/>
<reference evidence="7" key="1">
    <citation type="journal article" date="2008" name="Nat. Genet.">
        <title>The Pristionchus pacificus genome provides a unique perspective on nematode lifestyle and parasitism.</title>
        <authorList>
            <person name="Dieterich C."/>
            <person name="Clifton S.W."/>
            <person name="Schuster L.N."/>
            <person name="Chinwalla A."/>
            <person name="Delehaunty K."/>
            <person name="Dinkelacker I."/>
            <person name="Fulton L."/>
            <person name="Fulton R."/>
            <person name="Godfrey J."/>
            <person name="Minx P."/>
            <person name="Mitreva M."/>
            <person name="Roeseler W."/>
            <person name="Tian H."/>
            <person name="Witte H."/>
            <person name="Yang S.P."/>
            <person name="Wilson R.K."/>
            <person name="Sommer R.J."/>
        </authorList>
    </citation>
    <scope>NUCLEOTIDE SEQUENCE [LARGE SCALE GENOMIC DNA]</scope>
    <source>
        <strain evidence="7">PS312</strain>
    </source>
</reference>
<dbReference type="Proteomes" id="UP000005239">
    <property type="component" value="Unassembled WGS sequence"/>
</dbReference>
<feature type="compositionally biased region" description="Basic and acidic residues" evidence="5">
    <location>
        <begin position="686"/>
        <end position="702"/>
    </location>
</feature>
<organism evidence="6 7">
    <name type="scientific">Pristionchus pacificus</name>
    <name type="common">Parasitic nematode worm</name>
    <dbReference type="NCBI Taxonomy" id="54126"/>
    <lineage>
        <taxon>Eukaryota</taxon>
        <taxon>Metazoa</taxon>
        <taxon>Ecdysozoa</taxon>
        <taxon>Nematoda</taxon>
        <taxon>Chromadorea</taxon>
        <taxon>Rhabditida</taxon>
        <taxon>Rhabditina</taxon>
        <taxon>Diplogasteromorpha</taxon>
        <taxon>Diplogasteroidea</taxon>
        <taxon>Neodiplogasteridae</taxon>
        <taxon>Pristionchus</taxon>
    </lineage>
</organism>
<feature type="region of interest" description="Disordered" evidence="5">
    <location>
        <begin position="265"/>
        <end position="307"/>
    </location>
</feature>
<dbReference type="GO" id="GO:0008270">
    <property type="term" value="F:zinc ion binding"/>
    <property type="evidence" value="ECO:0007669"/>
    <property type="project" value="UniProtKB-KW"/>
</dbReference>
<protein>
    <submittedName>
        <fullName evidence="6">THAP-type domain-containing protein</fullName>
    </submittedName>
</protein>
<gene>
    <name evidence="6" type="primary">WBGene00274526</name>
</gene>
<dbReference type="PANTHER" id="PTHR31751:SF42">
    <property type="entry name" value="PROTEIN CBG10204"/>
    <property type="match status" value="1"/>
</dbReference>
<keyword evidence="7" id="KW-1185">Reference proteome</keyword>
<feature type="compositionally biased region" description="Acidic residues" evidence="5">
    <location>
        <begin position="711"/>
        <end position="723"/>
    </location>
</feature>
<sequence>MKKATCVVCCKTNLRTSMHRFASNIAKREQWVNALCSTSEEKKALYERVNARNPPMLCESHFTESDFSCPSPDSRILNSSESYISVCKRQKCRENLGVHFSPTLSFSYHISKVVLKARTKMNLMFKSFHKRVQRDFTRRLYSRCGLPPVSYSERLRDLKFTTLEQRRFVTDIVFLHSIIHKRYLLDVSSLLITAPLNRTLRNGHPLRIALPFLPHNSQSTLASRAISTWNSLESSSTPTVTTVSVSTVVSPSMVPFTPPSTPHFSFPPIESTPLRRPRSTTRPAMTRDVDDDPTWTPPPSTTLNEPDSEYLLVSKESLMDLLRHCTVCKKGTNNLSFRMDGLGFTCTRVCNLCGMRSPWENSKTLHTANRSGKERLPKINVDIVAGTALTATGGTKLRQNMMMSGIHSLSTTTFNRIKRLYLAPAIEKEFEKVQGGIIDAYMAPVRGWLKTIIRRCYHAVLSSNGNGEMASEKFRAILLCMQNQHDFSQDASFKHIKGCEHGPPSVNYIFMPRDGKIVNRLVQKVFTERNIEDIKRVSHRLNTSPCESINALACRYAPKDSYFSRSGHEMRTQETMLHWKHLKHTAADGTRPVVGRKSYVNPTHKNVVWRNVRKAATHSWRDNVKQLAYEVRKNMTETPYATEKKERNAIAERKSEIDRLTRPLVPSNADPNLDEEYSSDEDEEVDGRVDCPLDPLDKHLSFVDDYNLEQTDIEDEDEDEEEE</sequence>
<feature type="region of interest" description="Disordered" evidence="5">
    <location>
        <begin position="639"/>
        <end position="723"/>
    </location>
</feature>
<proteinExistence type="predicted"/>
<feature type="compositionally biased region" description="Low complexity" evidence="5">
    <location>
        <begin position="265"/>
        <end position="274"/>
    </location>
</feature>
<evidence type="ECO:0000256" key="3">
    <source>
        <dbReference type="ARBA" id="ARBA00022833"/>
    </source>
</evidence>
<evidence type="ECO:0000256" key="5">
    <source>
        <dbReference type="SAM" id="MobiDB-lite"/>
    </source>
</evidence>
<dbReference type="AlphaFoldDB" id="A0A2A6CWU8"/>
<feature type="compositionally biased region" description="Acidic residues" evidence="5">
    <location>
        <begin position="672"/>
        <end position="685"/>
    </location>
</feature>
<dbReference type="InterPro" id="IPR006612">
    <property type="entry name" value="THAP_Znf"/>
</dbReference>
<reference evidence="6" key="2">
    <citation type="submission" date="2022-06" db="UniProtKB">
        <authorList>
            <consortium name="EnsemblMetazoa"/>
        </authorList>
    </citation>
    <scope>IDENTIFICATION</scope>
    <source>
        <strain evidence="6">PS312</strain>
    </source>
</reference>
<dbReference type="PANTHER" id="PTHR31751">
    <property type="entry name" value="SI:CH211-108C17.2-RELATED-RELATED"/>
    <property type="match status" value="1"/>
</dbReference>
<evidence type="ECO:0000313" key="6">
    <source>
        <dbReference type="EnsemblMetazoa" id="PPA36157.1"/>
    </source>
</evidence>
<accession>A0A2A6CWU8</accession>
<dbReference type="GO" id="GO:0003677">
    <property type="term" value="F:DNA binding"/>
    <property type="evidence" value="ECO:0007669"/>
    <property type="project" value="UniProtKB-UniRule"/>
</dbReference>
<feature type="compositionally biased region" description="Basic and acidic residues" evidence="5">
    <location>
        <begin position="642"/>
        <end position="661"/>
    </location>
</feature>
<keyword evidence="4" id="KW-0238">DNA-binding</keyword>
<keyword evidence="1" id="KW-0479">Metal-binding</keyword>